<feature type="region of interest" description="Disordered" evidence="1">
    <location>
        <begin position="385"/>
        <end position="445"/>
    </location>
</feature>
<comment type="caution">
    <text evidence="2">The sequence shown here is derived from an EMBL/GenBank/DDBJ whole genome shotgun (WGS) entry which is preliminary data.</text>
</comment>
<accession>A0ABN9X888</accession>
<keyword evidence="3" id="KW-1185">Reference proteome</keyword>
<feature type="compositionally biased region" description="Low complexity" evidence="1">
    <location>
        <begin position="423"/>
        <end position="438"/>
    </location>
</feature>
<dbReference type="EMBL" id="CAUYUJ010020071">
    <property type="protein sequence ID" value="CAK0895667.1"/>
    <property type="molecule type" value="Genomic_DNA"/>
</dbReference>
<reference evidence="2" key="1">
    <citation type="submission" date="2023-10" db="EMBL/GenBank/DDBJ databases">
        <authorList>
            <person name="Chen Y."/>
            <person name="Shah S."/>
            <person name="Dougan E. K."/>
            <person name="Thang M."/>
            <person name="Chan C."/>
        </authorList>
    </citation>
    <scope>NUCLEOTIDE SEQUENCE [LARGE SCALE GENOMIC DNA]</scope>
</reference>
<feature type="compositionally biased region" description="Polar residues" evidence="1">
    <location>
        <begin position="211"/>
        <end position="225"/>
    </location>
</feature>
<feature type="region of interest" description="Disordered" evidence="1">
    <location>
        <begin position="209"/>
        <end position="230"/>
    </location>
</feature>
<name>A0ABN9X888_9DINO</name>
<organism evidence="2 3">
    <name type="scientific">Prorocentrum cordatum</name>
    <dbReference type="NCBI Taxonomy" id="2364126"/>
    <lineage>
        <taxon>Eukaryota</taxon>
        <taxon>Sar</taxon>
        <taxon>Alveolata</taxon>
        <taxon>Dinophyceae</taxon>
        <taxon>Prorocentrales</taxon>
        <taxon>Prorocentraceae</taxon>
        <taxon>Prorocentrum</taxon>
    </lineage>
</organism>
<dbReference type="Proteomes" id="UP001189429">
    <property type="component" value="Unassembled WGS sequence"/>
</dbReference>
<protein>
    <submittedName>
        <fullName evidence="2">Uncharacterized protein</fullName>
    </submittedName>
</protein>
<evidence type="ECO:0000256" key="1">
    <source>
        <dbReference type="SAM" id="MobiDB-lite"/>
    </source>
</evidence>
<evidence type="ECO:0000313" key="3">
    <source>
        <dbReference type="Proteomes" id="UP001189429"/>
    </source>
</evidence>
<gene>
    <name evidence="2" type="ORF">PCOR1329_LOCUS74349</name>
</gene>
<sequence length="504" mass="53887">MMQRPWANISPEDTAALAIVIHNVDWYQGHDGPIMTILSRDSAAASHRQAQQKYTTFLEFFTEDNWSRLMPDDGELPPSTACLHLIIQRVVRLGGDNVCERTTKLMASMWLLITDPNAYKLNCFQLKATRGYVKSEYRTIADKFPGPGFHMGPLPNLPGDLARSHPQAYAKACSTRAGDGPMRCPLSMSKLRDLDNRYRCRGVGAEKHAAQQMSAGPQGSGNAPSGQLVPYAPSGGPHDDIRQMIAQQAQNMQQMQNMAMTAMSLVAGGRVGAGAGSAGDEMVSFMENLEVFGNAATRWGRHKPNPAGRKVAGPHPARAPLPATDLADPLAADAADPLAAGAVALAAPANAPQTMAQNLKRTVDQAMDTMQAKRLEAKAKAKAQRVMKRGIGKTKQATPSAGRRGEGNKAAKLSPPKTKADRATTATKATSTKLKGAKVTTPKTKADAKPIDISDLAVLTKKTMEATARECFTSKAHRAARQRAKVGGKAYAASAASWDKLKGS</sequence>
<proteinExistence type="predicted"/>
<evidence type="ECO:0000313" key="2">
    <source>
        <dbReference type="EMBL" id="CAK0895667.1"/>
    </source>
</evidence>